<sequence length="377" mass="41577">MPTSPYFPTYYQGDPGEQNLYQDLVDEQIKLFGTDIYYLPRTLLQDNTLEEVRYSKYQEQFQIEMLLQNVTGFADGSEFVSKFGLRITDEVVFRVSTRRWDQVVAAEQPTLTYDGRPNEGDLLYFPLTQDIYEIKFVEKESPFFQFGKIQFYSITAELYELGSDTFETGVEEIDDIELEFGAAIKLIMDPGGIGNFIVGEEVVGDEFLAKATATINVNTNVVDSITITDSGLHYNSSLPPTVTISGGGGSGATATASVSSTGLVTGILITNGGSGYTSAPTVTIDYSPKDNRAEVKSWDATTRSLQVINRTGTFTTAEVITGQTSGAKWSPESYDTLNNTSTTYYAQNREIEDSADEIIDWTEGNPFGEYGNFTGSL</sequence>
<proteinExistence type="predicted"/>
<dbReference type="OrthoDB" id="5624at10239"/>
<evidence type="ECO:0000313" key="2">
    <source>
        <dbReference type="Proteomes" id="UP000202081"/>
    </source>
</evidence>
<gene>
    <name evidence="1" type="ORF">P29B0810_098</name>
</gene>
<dbReference type="KEGG" id="vg:30309171"/>
<dbReference type="RefSeq" id="YP_009324261.1">
    <property type="nucleotide sequence ID" value="NC_031935.1"/>
</dbReference>
<dbReference type="Pfam" id="PF11649">
    <property type="entry name" value="T4_neck-protein"/>
    <property type="match status" value="1"/>
</dbReference>
<accession>A0A1D8KSW4</accession>
<dbReference type="InterPro" id="IPR021674">
    <property type="entry name" value="Phage_T4_Gp14_neck-protein"/>
</dbReference>
<evidence type="ECO:0000313" key="1">
    <source>
        <dbReference type="EMBL" id="AOV61793.1"/>
    </source>
</evidence>
<name>A0A1D8KSW4_9CAUD</name>
<dbReference type="Proteomes" id="UP000202081">
    <property type="component" value="Segment"/>
</dbReference>
<dbReference type="GeneID" id="30309171"/>
<organism evidence="1 2">
    <name type="scientific">Synechococcus phage S-WAM2</name>
    <dbReference type="NCBI Taxonomy" id="1815522"/>
    <lineage>
        <taxon>Viruses</taxon>
        <taxon>Duplodnaviria</taxon>
        <taxon>Heunggongvirae</taxon>
        <taxon>Uroviricota</taxon>
        <taxon>Caudoviricetes</taxon>
        <taxon>Pantevenvirales</taxon>
        <taxon>Kyanoviridae</taxon>
        <taxon>Cymopoleiavirus</taxon>
        <taxon>Cymopoleiavirus swam2</taxon>
    </lineage>
</organism>
<reference evidence="1 2" key="1">
    <citation type="journal article" date="2016" name="Virology">
        <title>The genomic content and context of auxiliary metabolic genes in marine cyanomyoviruses.</title>
        <authorList>
            <person name="Crummett L.T."/>
            <person name="Puxty R.J."/>
            <person name="Weihe C."/>
            <person name="Marston M.F."/>
            <person name="Martiny J.B."/>
        </authorList>
    </citation>
    <scope>NUCLEOTIDE SEQUENCE [LARGE SCALE GENOMIC DNA]</scope>
    <source>
        <strain evidence="1">0810PA29</strain>
    </source>
</reference>
<protein>
    <submittedName>
        <fullName evidence="1">Neck protein</fullName>
    </submittedName>
</protein>
<keyword evidence="2" id="KW-1185">Reference proteome</keyword>
<dbReference type="EMBL" id="KU686211">
    <property type="protein sequence ID" value="AOV61793.1"/>
    <property type="molecule type" value="Genomic_DNA"/>
</dbReference>